<dbReference type="PIRSF" id="PIRSF004930">
    <property type="entry name" value="Tln_factor_SUA5"/>
    <property type="match status" value="1"/>
</dbReference>
<dbReference type="AlphaFoldDB" id="A0A1Y1S8K1"/>
<evidence type="ECO:0000256" key="5">
    <source>
        <dbReference type="ARBA" id="ARBA00022490"/>
    </source>
</evidence>
<dbReference type="SUPFAM" id="SSF55821">
    <property type="entry name" value="YrdC/RibB"/>
    <property type="match status" value="1"/>
</dbReference>
<evidence type="ECO:0000256" key="4">
    <source>
        <dbReference type="ARBA" id="ARBA00015492"/>
    </source>
</evidence>
<dbReference type="GO" id="GO:0061710">
    <property type="term" value="F:L-threonylcarbamoyladenylate synthase"/>
    <property type="evidence" value="ECO:0007669"/>
    <property type="project" value="UniProtKB-EC"/>
</dbReference>
<dbReference type="Pfam" id="PF03481">
    <property type="entry name" value="Sua5_C"/>
    <property type="match status" value="1"/>
</dbReference>
<dbReference type="EMBL" id="LWDP01000017">
    <property type="protein sequence ID" value="ORD94522.1"/>
    <property type="molecule type" value="Genomic_DNA"/>
</dbReference>
<evidence type="ECO:0000256" key="7">
    <source>
        <dbReference type="ARBA" id="ARBA00022694"/>
    </source>
</evidence>
<evidence type="ECO:0000259" key="15">
    <source>
        <dbReference type="PROSITE" id="PS51163"/>
    </source>
</evidence>
<comment type="catalytic activity">
    <reaction evidence="12 13">
        <text>L-threonine + hydrogencarbonate + ATP = L-threonylcarbamoyladenylate + diphosphate + H2O</text>
        <dbReference type="Rhea" id="RHEA:36407"/>
        <dbReference type="ChEBI" id="CHEBI:15377"/>
        <dbReference type="ChEBI" id="CHEBI:17544"/>
        <dbReference type="ChEBI" id="CHEBI:30616"/>
        <dbReference type="ChEBI" id="CHEBI:33019"/>
        <dbReference type="ChEBI" id="CHEBI:57926"/>
        <dbReference type="ChEBI" id="CHEBI:73682"/>
        <dbReference type="EC" id="2.7.7.87"/>
    </reaction>
</comment>
<dbReference type="Gene3D" id="3.90.870.10">
    <property type="entry name" value="DHBP synthase"/>
    <property type="match status" value="1"/>
</dbReference>
<keyword evidence="5 13" id="KW-0963">Cytoplasm</keyword>
<evidence type="ECO:0000256" key="10">
    <source>
        <dbReference type="ARBA" id="ARBA00022840"/>
    </source>
</evidence>
<evidence type="ECO:0000256" key="3">
    <source>
        <dbReference type="ARBA" id="ARBA00012584"/>
    </source>
</evidence>
<feature type="binding site" evidence="14">
    <location>
        <position position="116"/>
    </location>
    <ligand>
        <name>ATP</name>
        <dbReference type="ChEBI" id="CHEBI:30616"/>
    </ligand>
</feature>
<accession>A0A1Y1S8K1</accession>
<comment type="similarity">
    <text evidence="2 13">Belongs to the SUA5 family.</text>
</comment>
<comment type="subcellular location">
    <subcellularLocation>
        <location evidence="1 13">Cytoplasm</location>
    </subcellularLocation>
</comment>
<keyword evidence="8 13" id="KW-0548">Nucleotidyltransferase</keyword>
<comment type="caution">
    <text evidence="16">The sequence shown here is derived from an EMBL/GenBank/DDBJ whole genome shotgun (WGS) entry which is preliminary data.</text>
</comment>
<keyword evidence="9 13" id="KW-0547">Nucleotide-binding</keyword>
<dbReference type="EC" id="2.7.7.87" evidence="3 13"/>
<organism evidence="16 17">
    <name type="scientific">Enterospora canceri</name>
    <dbReference type="NCBI Taxonomy" id="1081671"/>
    <lineage>
        <taxon>Eukaryota</taxon>
        <taxon>Fungi</taxon>
        <taxon>Fungi incertae sedis</taxon>
        <taxon>Microsporidia</taxon>
        <taxon>Enterocytozoonidae</taxon>
        <taxon>Enterospora</taxon>
    </lineage>
</organism>
<feature type="binding site" evidence="14">
    <location>
        <position position="120"/>
    </location>
    <ligand>
        <name>L-threonine</name>
        <dbReference type="ChEBI" id="CHEBI:57926"/>
    </ligand>
</feature>
<gene>
    <name evidence="16" type="primary">SUA5</name>
    <name evidence="16" type="ORF">ECANGB1_592</name>
</gene>
<dbReference type="InterPro" id="IPR010923">
    <property type="entry name" value="T(6)A37_SUA5"/>
</dbReference>
<dbReference type="PANTHER" id="PTHR17490">
    <property type="entry name" value="SUA5"/>
    <property type="match status" value="1"/>
</dbReference>
<dbReference type="PANTHER" id="PTHR17490:SF16">
    <property type="entry name" value="THREONYLCARBAMOYL-AMP SYNTHASE"/>
    <property type="match status" value="1"/>
</dbReference>
<evidence type="ECO:0000256" key="9">
    <source>
        <dbReference type="ARBA" id="ARBA00022741"/>
    </source>
</evidence>
<feature type="binding site" evidence="14">
    <location>
        <position position="32"/>
    </location>
    <ligand>
        <name>L-threonine</name>
        <dbReference type="ChEBI" id="CHEBI:57926"/>
    </ligand>
</feature>
<keyword evidence="6 13" id="KW-0808">Transferase</keyword>
<evidence type="ECO:0000256" key="8">
    <source>
        <dbReference type="ARBA" id="ARBA00022695"/>
    </source>
</evidence>
<keyword evidence="17" id="KW-1185">Reference proteome</keyword>
<comment type="function">
    <text evidence="13">Required for the formation of a threonylcarbamoyl group on adenosine at position 37 (t(6)A37) in tRNAs that read codons beginning with adenine.</text>
</comment>
<feature type="binding site" evidence="14">
    <location>
        <position position="59"/>
    </location>
    <ligand>
        <name>ATP</name>
        <dbReference type="ChEBI" id="CHEBI:30616"/>
    </ligand>
</feature>
<dbReference type="GO" id="GO:0005739">
    <property type="term" value="C:mitochondrion"/>
    <property type="evidence" value="ECO:0007669"/>
    <property type="project" value="EnsemblFungi"/>
</dbReference>
<reference evidence="16 17" key="1">
    <citation type="journal article" date="2017" name="Environ. Microbiol.">
        <title>Decay of the glycolytic pathway and adaptation to intranuclear parasitism within Enterocytozoonidae microsporidia.</title>
        <authorList>
            <person name="Wiredu Boakye D."/>
            <person name="Jaroenlak P."/>
            <person name="Prachumwat A."/>
            <person name="Williams T.A."/>
            <person name="Bateman K.S."/>
            <person name="Itsathitphaisarn O."/>
            <person name="Sritunyalucksana K."/>
            <person name="Paszkiewicz K.H."/>
            <person name="Moore K.A."/>
            <person name="Stentiford G.D."/>
            <person name="Williams B.A."/>
        </authorList>
    </citation>
    <scope>NUCLEOTIDE SEQUENCE [LARGE SCALE GENOMIC DNA]</scope>
    <source>
        <strain evidence="16 17">GB1</strain>
    </source>
</reference>
<dbReference type="OrthoDB" id="412787at2759"/>
<dbReference type="GO" id="GO:0005524">
    <property type="term" value="F:ATP binding"/>
    <property type="evidence" value="ECO:0007669"/>
    <property type="project" value="UniProtKB-UniRule"/>
</dbReference>
<dbReference type="GO" id="GO:0000049">
    <property type="term" value="F:tRNA binding"/>
    <property type="evidence" value="ECO:0007669"/>
    <property type="project" value="TreeGrafter"/>
</dbReference>
<dbReference type="GO" id="GO:0043047">
    <property type="term" value="F:single-stranded telomeric DNA binding"/>
    <property type="evidence" value="ECO:0007669"/>
    <property type="project" value="EnsemblFungi"/>
</dbReference>
<dbReference type="Proteomes" id="UP000192639">
    <property type="component" value="Unassembled WGS sequence"/>
</dbReference>
<feature type="binding site" evidence="14">
    <location>
        <position position="55"/>
    </location>
    <ligand>
        <name>ATP</name>
        <dbReference type="ChEBI" id="CHEBI:30616"/>
    </ligand>
</feature>
<dbReference type="InterPro" id="IPR050156">
    <property type="entry name" value="TC-AMP_synthase_SUA5"/>
</dbReference>
<dbReference type="VEuPathDB" id="MicrosporidiaDB:ECANGB1_592"/>
<dbReference type="NCBIfam" id="TIGR00057">
    <property type="entry name" value="L-threonylcarbamoyladenylate synthase"/>
    <property type="match status" value="1"/>
</dbReference>
<dbReference type="InterPro" id="IPR006070">
    <property type="entry name" value="Sua5-like_dom"/>
</dbReference>
<feature type="binding site" evidence="14">
    <location>
        <position position="232"/>
    </location>
    <ligand>
        <name>ATP</name>
        <dbReference type="ChEBI" id="CHEBI:30616"/>
    </ligand>
</feature>
<dbReference type="InterPro" id="IPR005145">
    <property type="entry name" value="Sua5_C"/>
</dbReference>
<evidence type="ECO:0000256" key="14">
    <source>
        <dbReference type="PIRSR" id="PIRSR004930-1"/>
    </source>
</evidence>
<dbReference type="GO" id="GO:0002949">
    <property type="term" value="P:tRNA threonylcarbamoyladenosine modification"/>
    <property type="evidence" value="ECO:0007669"/>
    <property type="project" value="EnsemblFungi"/>
</dbReference>
<feature type="domain" description="YrdC-like" evidence="15">
    <location>
        <begin position="9"/>
        <end position="198"/>
    </location>
</feature>
<feature type="binding site" evidence="14">
    <location>
        <position position="140"/>
    </location>
    <ligand>
        <name>L-threonine</name>
        <dbReference type="ChEBI" id="CHEBI:57926"/>
    </ligand>
</feature>
<evidence type="ECO:0000256" key="6">
    <source>
        <dbReference type="ARBA" id="ARBA00022679"/>
    </source>
</evidence>
<feature type="binding site" evidence="14">
    <location>
        <position position="150"/>
    </location>
    <ligand>
        <name>ATP</name>
        <dbReference type="ChEBI" id="CHEBI:30616"/>
    </ligand>
</feature>
<dbReference type="Pfam" id="PF01300">
    <property type="entry name" value="Sua5_yciO_yrdC"/>
    <property type="match status" value="1"/>
</dbReference>
<dbReference type="GO" id="GO:0006450">
    <property type="term" value="P:regulation of translational fidelity"/>
    <property type="evidence" value="ECO:0007669"/>
    <property type="project" value="EnsemblFungi"/>
</dbReference>
<name>A0A1Y1S8K1_9MICR</name>
<evidence type="ECO:0000313" key="16">
    <source>
        <dbReference type="EMBL" id="ORD94522.1"/>
    </source>
</evidence>
<keyword evidence="10 13" id="KW-0067">ATP-binding</keyword>
<evidence type="ECO:0000256" key="12">
    <source>
        <dbReference type="ARBA" id="ARBA00048366"/>
    </source>
</evidence>
<evidence type="ECO:0000256" key="13">
    <source>
        <dbReference type="PIRNR" id="PIRNR004930"/>
    </source>
</evidence>
<proteinExistence type="inferred from homology"/>
<sequence>MKTYKLEDFNNKDHRDKMIQAFNKAVVIPTETVYGLAGRIDNETALRDIYTIKGRASDNPLILLVSNRKMLKTVIKGEIPPKYQKLIDLFWPGPLSLIFMADETLSSTVRGSSLKTVAIRMPENKTLLELIDVIGVPLAAPSANTSGQPSPTEVSHAQNDLKNKVETYIDGGKCSFGLESTVFMGLGDENVILRPGSITPEQIEMALGEEVRIKNKADGTVVICPGTKYTHYSPKVDVVLFIGSNWLQNMIREVNRTDQVVGVMASEDVLDQFDQIKNVKMFNMGSSVKMCASNCFSGFRKLENEVEIIFVRGFEQKGEGCAIMDRLEKASSKIVE</sequence>
<evidence type="ECO:0000256" key="11">
    <source>
        <dbReference type="ARBA" id="ARBA00029774"/>
    </source>
</evidence>
<evidence type="ECO:0000256" key="1">
    <source>
        <dbReference type="ARBA" id="ARBA00004496"/>
    </source>
</evidence>
<dbReference type="Gene3D" id="3.40.50.11030">
    <property type="entry name" value="Threonylcarbamoyl-AMP synthase, C-terminal domain"/>
    <property type="match status" value="1"/>
</dbReference>
<feature type="binding site" evidence="14">
    <location>
        <position position="194"/>
    </location>
    <ligand>
        <name>ATP</name>
        <dbReference type="ChEBI" id="CHEBI:30616"/>
    </ligand>
</feature>
<evidence type="ECO:0000313" key="17">
    <source>
        <dbReference type="Proteomes" id="UP000192639"/>
    </source>
</evidence>
<dbReference type="InterPro" id="IPR038385">
    <property type="entry name" value="Sua5/YwlC_C"/>
</dbReference>
<evidence type="ECO:0000256" key="2">
    <source>
        <dbReference type="ARBA" id="ARBA00007663"/>
    </source>
</evidence>
<dbReference type="GO" id="GO:0003725">
    <property type="term" value="F:double-stranded RNA binding"/>
    <property type="evidence" value="ECO:0007669"/>
    <property type="project" value="UniProtKB-UniRule"/>
</dbReference>
<protein>
    <recommendedName>
        <fullName evidence="4 13">Threonylcarbamoyl-AMP synthase</fullName>
        <shortName evidence="13">TC-AMP synthase</shortName>
        <ecNumber evidence="3 13">2.7.7.87</ecNumber>
    </recommendedName>
    <alternativeName>
        <fullName evidence="11 13">L-threonylcarbamoyladenylate synthase</fullName>
    </alternativeName>
</protein>
<feature type="binding site" evidence="14">
    <location>
        <position position="142"/>
    </location>
    <ligand>
        <name>L-threonine</name>
        <dbReference type="ChEBI" id="CHEBI:57926"/>
    </ligand>
</feature>
<dbReference type="PROSITE" id="PS51163">
    <property type="entry name" value="YRDC"/>
    <property type="match status" value="1"/>
</dbReference>
<dbReference type="InterPro" id="IPR017945">
    <property type="entry name" value="DHBP_synth_RibB-like_a/b_dom"/>
</dbReference>
<dbReference type="GO" id="GO:0000723">
    <property type="term" value="P:telomere maintenance"/>
    <property type="evidence" value="ECO:0007669"/>
    <property type="project" value="EnsemblFungi"/>
</dbReference>
<feature type="binding site" evidence="14">
    <location>
        <position position="180"/>
    </location>
    <ligand>
        <name>L-threonine</name>
        <dbReference type="ChEBI" id="CHEBI:57926"/>
    </ligand>
</feature>
<keyword evidence="7 13" id="KW-0819">tRNA processing</keyword>